<evidence type="ECO:0000313" key="3">
    <source>
        <dbReference type="Proteomes" id="UP001642360"/>
    </source>
</evidence>
<dbReference type="Pfam" id="PF05340">
    <property type="entry name" value="DUF740"/>
    <property type="match status" value="1"/>
</dbReference>
<evidence type="ECO:0000256" key="1">
    <source>
        <dbReference type="SAM" id="MobiDB-lite"/>
    </source>
</evidence>
<dbReference type="AlphaFoldDB" id="A0ABC8T6C2"/>
<evidence type="ECO:0000313" key="2">
    <source>
        <dbReference type="EMBL" id="CAK9163575.1"/>
    </source>
</evidence>
<dbReference type="InterPro" id="IPR008004">
    <property type="entry name" value="OCTOPUS-like"/>
</dbReference>
<gene>
    <name evidence="2" type="ORF">ILEXP_LOCUS32628</name>
</gene>
<dbReference type="PANTHER" id="PTHR34046:SF7">
    <property type="entry name" value="DUF740 FAMILY PROTEIN"/>
    <property type="match status" value="1"/>
</dbReference>
<dbReference type="PANTHER" id="PTHR34046">
    <property type="entry name" value="OS06G0218800 PROTEIN"/>
    <property type="match status" value="1"/>
</dbReference>
<protein>
    <submittedName>
        <fullName evidence="2">Uncharacterized protein</fullName>
    </submittedName>
</protein>
<keyword evidence="3" id="KW-1185">Reference proteome</keyword>
<accession>A0ABC8T6C2</accession>
<name>A0ABC8T6C2_9AQUA</name>
<reference evidence="2 3" key="1">
    <citation type="submission" date="2024-02" db="EMBL/GenBank/DDBJ databases">
        <authorList>
            <person name="Vignale AGUSTIN F."/>
            <person name="Sosa J E."/>
            <person name="Modenutti C."/>
        </authorList>
    </citation>
    <scope>NUCLEOTIDE SEQUENCE [LARGE SCALE GENOMIC DNA]</scope>
</reference>
<feature type="compositionally biased region" description="Polar residues" evidence="1">
    <location>
        <begin position="1"/>
        <end position="16"/>
    </location>
</feature>
<dbReference type="Proteomes" id="UP001642360">
    <property type="component" value="Unassembled WGS sequence"/>
</dbReference>
<organism evidence="2 3">
    <name type="scientific">Ilex paraguariensis</name>
    <name type="common">yerba mate</name>
    <dbReference type="NCBI Taxonomy" id="185542"/>
    <lineage>
        <taxon>Eukaryota</taxon>
        <taxon>Viridiplantae</taxon>
        <taxon>Streptophyta</taxon>
        <taxon>Embryophyta</taxon>
        <taxon>Tracheophyta</taxon>
        <taxon>Spermatophyta</taxon>
        <taxon>Magnoliopsida</taxon>
        <taxon>eudicotyledons</taxon>
        <taxon>Gunneridae</taxon>
        <taxon>Pentapetalae</taxon>
        <taxon>asterids</taxon>
        <taxon>campanulids</taxon>
        <taxon>Aquifoliales</taxon>
        <taxon>Aquifoliaceae</taxon>
        <taxon>Ilex</taxon>
    </lineage>
</organism>
<proteinExistence type="predicted"/>
<feature type="region of interest" description="Disordered" evidence="1">
    <location>
        <begin position="1"/>
        <end position="31"/>
    </location>
</feature>
<sequence>MENQRPKNQQIGSSKPNMKCKKHPNHQQSPGVCSMCLREKLSRLPGTSTTTTYAVAAASSSSLSSLSSSNSYSYTSPVHRNGRVDLEAKGSVNFLKSGKNLLAKSRSMAFVPRRREVETIMDHGKKKKGFWSKLIRPGKKRMDKGLRNSRTMIERVSTRVH</sequence>
<dbReference type="EMBL" id="CAUOFW020004058">
    <property type="protein sequence ID" value="CAK9163575.1"/>
    <property type="molecule type" value="Genomic_DNA"/>
</dbReference>
<comment type="caution">
    <text evidence="2">The sequence shown here is derived from an EMBL/GenBank/DDBJ whole genome shotgun (WGS) entry which is preliminary data.</text>
</comment>